<dbReference type="PATRIC" id="fig|1050174.4.peg.1871"/>
<reference evidence="2 3" key="1">
    <citation type="submission" date="2015-05" db="EMBL/GenBank/DDBJ databases">
        <title>Complete genome sequence of Corynebacterium epidermidicanis DSM 45586, isolated from the skin of a dog suffering from pruritus.</title>
        <authorList>
            <person name="Ruckert C."/>
            <person name="Albersmeier A."/>
            <person name="Winkler A."/>
            <person name="Tauch A."/>
        </authorList>
    </citation>
    <scope>NUCLEOTIDE SEQUENCE [LARGE SCALE GENOMIC DNA]</scope>
    <source>
        <strain evidence="2 3">DSM 45586</strain>
    </source>
</reference>
<dbReference type="EMBL" id="CP011541">
    <property type="protein sequence ID" value="AKK03706.1"/>
    <property type="molecule type" value="Genomic_DNA"/>
</dbReference>
<proteinExistence type="predicted"/>
<keyword evidence="3" id="KW-1185">Reference proteome</keyword>
<evidence type="ECO:0000256" key="1">
    <source>
        <dbReference type="SAM" id="MobiDB-lite"/>
    </source>
</evidence>
<sequence>MSEFCERFETGHNLFYKLAIASLNRQNPTVSFRILTQHGNMFTASILGGEPVWCWMHNQETATRIVAIAESGGEWRFDPSLRIILARLANGKHSGPKPTDRASRNPQVAATASRRPTVHNEADLRRLTPD</sequence>
<dbReference type="KEGG" id="cei:CEPID_09300"/>
<feature type="compositionally biased region" description="Basic and acidic residues" evidence="1">
    <location>
        <begin position="118"/>
        <end position="130"/>
    </location>
</feature>
<evidence type="ECO:0000313" key="3">
    <source>
        <dbReference type="Proteomes" id="UP000035368"/>
    </source>
</evidence>
<dbReference type="Proteomes" id="UP000035368">
    <property type="component" value="Chromosome"/>
</dbReference>
<organism evidence="2 3">
    <name type="scientific">Corynebacterium epidermidicanis</name>
    <dbReference type="NCBI Taxonomy" id="1050174"/>
    <lineage>
        <taxon>Bacteria</taxon>
        <taxon>Bacillati</taxon>
        <taxon>Actinomycetota</taxon>
        <taxon>Actinomycetes</taxon>
        <taxon>Mycobacteriales</taxon>
        <taxon>Corynebacteriaceae</taxon>
        <taxon>Corynebacterium</taxon>
    </lineage>
</organism>
<gene>
    <name evidence="2" type="ORF">CEPID_09300</name>
</gene>
<protein>
    <submittedName>
        <fullName evidence="2">Uncharacterized protein</fullName>
    </submittedName>
</protein>
<dbReference type="AlphaFoldDB" id="A0A0G3GRA0"/>
<accession>A0A0G3GRA0</accession>
<evidence type="ECO:0000313" key="2">
    <source>
        <dbReference type="EMBL" id="AKK03706.1"/>
    </source>
</evidence>
<name>A0A0G3GRA0_9CORY</name>
<feature type="region of interest" description="Disordered" evidence="1">
    <location>
        <begin position="91"/>
        <end position="130"/>
    </location>
</feature>